<dbReference type="InterPro" id="IPR050095">
    <property type="entry name" value="ECF_ABC_transporter_ATP-bd"/>
</dbReference>
<evidence type="ECO:0000256" key="1">
    <source>
        <dbReference type="ARBA" id="ARBA00005417"/>
    </source>
</evidence>
<dbReference type="PROSITE" id="PS00211">
    <property type="entry name" value="ABC_TRANSPORTER_1"/>
    <property type="match status" value="1"/>
</dbReference>
<evidence type="ECO:0000259" key="5">
    <source>
        <dbReference type="PROSITE" id="PS50893"/>
    </source>
</evidence>
<keyword evidence="4 6" id="KW-0067">ATP-binding</keyword>
<keyword evidence="3" id="KW-0547">Nucleotide-binding</keyword>
<dbReference type="PANTHER" id="PTHR43553:SF24">
    <property type="entry name" value="ENERGY-COUPLING FACTOR TRANSPORTER ATP-BINDING PROTEIN ECFA1"/>
    <property type="match status" value="1"/>
</dbReference>
<protein>
    <submittedName>
        <fullName evidence="6">ABC transporter ATP-binding protein</fullName>
    </submittedName>
</protein>
<gene>
    <name evidence="6" type="ORF">DPPLL_08330</name>
</gene>
<dbReference type="RefSeq" id="WP_284153555.1">
    <property type="nucleotide sequence ID" value="NZ_AP025516.1"/>
</dbReference>
<dbReference type="Pfam" id="PF00005">
    <property type="entry name" value="ABC_tran"/>
    <property type="match status" value="1"/>
</dbReference>
<dbReference type="PROSITE" id="PS50893">
    <property type="entry name" value="ABC_TRANSPORTER_2"/>
    <property type="match status" value="1"/>
</dbReference>
<evidence type="ECO:0000256" key="3">
    <source>
        <dbReference type="ARBA" id="ARBA00022741"/>
    </source>
</evidence>
<organism evidence="6 7">
    <name type="scientific">Desulfofustis limnaeus</name>
    <dbReference type="NCBI Taxonomy" id="2740163"/>
    <lineage>
        <taxon>Bacteria</taxon>
        <taxon>Pseudomonadati</taxon>
        <taxon>Thermodesulfobacteriota</taxon>
        <taxon>Desulfobulbia</taxon>
        <taxon>Desulfobulbales</taxon>
        <taxon>Desulfocapsaceae</taxon>
        <taxon>Desulfofustis</taxon>
    </lineage>
</organism>
<reference evidence="6 7" key="1">
    <citation type="submission" date="2022-01" db="EMBL/GenBank/DDBJ databases">
        <title>Desulfofustis limnae sp. nov., a novel mesophilic sulfate-reducing bacterium isolated from marsh soil.</title>
        <authorList>
            <person name="Watanabe M."/>
            <person name="Takahashi A."/>
            <person name="Kojima H."/>
            <person name="Fukui M."/>
        </authorList>
    </citation>
    <scope>NUCLEOTIDE SEQUENCE [LARGE SCALE GENOMIC DNA]</scope>
    <source>
        <strain evidence="6 7">PPLL</strain>
    </source>
</reference>
<dbReference type="InterPro" id="IPR027417">
    <property type="entry name" value="P-loop_NTPase"/>
</dbReference>
<evidence type="ECO:0000313" key="6">
    <source>
        <dbReference type="EMBL" id="BDD86468.1"/>
    </source>
</evidence>
<dbReference type="Gene3D" id="3.40.50.300">
    <property type="entry name" value="P-loop containing nucleotide triphosphate hydrolases"/>
    <property type="match status" value="1"/>
</dbReference>
<dbReference type="SMART" id="SM00382">
    <property type="entry name" value="AAA"/>
    <property type="match status" value="1"/>
</dbReference>
<keyword evidence="7" id="KW-1185">Reference proteome</keyword>
<dbReference type="Proteomes" id="UP000830055">
    <property type="component" value="Chromosome"/>
</dbReference>
<dbReference type="SUPFAM" id="SSF52540">
    <property type="entry name" value="P-loop containing nucleoside triphosphate hydrolases"/>
    <property type="match status" value="1"/>
</dbReference>
<comment type="similarity">
    <text evidence="1">Belongs to the ABC transporter superfamily.</text>
</comment>
<keyword evidence="2" id="KW-0813">Transport</keyword>
<dbReference type="InterPro" id="IPR003593">
    <property type="entry name" value="AAA+_ATPase"/>
</dbReference>
<dbReference type="CDD" id="cd03225">
    <property type="entry name" value="ABC_cobalt_CbiO_domain1"/>
    <property type="match status" value="1"/>
</dbReference>
<evidence type="ECO:0000313" key="7">
    <source>
        <dbReference type="Proteomes" id="UP000830055"/>
    </source>
</evidence>
<feature type="domain" description="ABC transporter" evidence="5">
    <location>
        <begin position="5"/>
        <end position="236"/>
    </location>
</feature>
<dbReference type="EMBL" id="AP025516">
    <property type="protein sequence ID" value="BDD86468.1"/>
    <property type="molecule type" value="Genomic_DNA"/>
</dbReference>
<proteinExistence type="inferred from homology"/>
<sequence length="241" mass="26888">MIPLIELCAVSFGYRNDALIIDQVDLALHEKQRIGLIGPNGSGKTTLFNLIMGLVRPRCGHLYFRGHPLTKEKDFKVLRQDVGLLFQDADDQLFSPTVLEDIAFGPLNLGVSAEEARTRSLRVLEELGLRHLHERITHQLSGGEKKLVALATILVMEPSALLLDEPTNNLDPPTRERLIDILAGLDLATIVISHDYDFLAATCRDTRIMENGKVLIGEPSSLHTHYHIHRHGSLPHRHGDT</sequence>
<dbReference type="InterPro" id="IPR015856">
    <property type="entry name" value="ABC_transpr_CbiO/EcfA_su"/>
</dbReference>
<evidence type="ECO:0000256" key="4">
    <source>
        <dbReference type="ARBA" id="ARBA00022840"/>
    </source>
</evidence>
<accession>A0ABM7W6C6</accession>
<dbReference type="InterPro" id="IPR003439">
    <property type="entry name" value="ABC_transporter-like_ATP-bd"/>
</dbReference>
<dbReference type="GO" id="GO:0005524">
    <property type="term" value="F:ATP binding"/>
    <property type="evidence" value="ECO:0007669"/>
    <property type="project" value="UniProtKB-KW"/>
</dbReference>
<dbReference type="PANTHER" id="PTHR43553">
    <property type="entry name" value="HEAVY METAL TRANSPORTER"/>
    <property type="match status" value="1"/>
</dbReference>
<name>A0ABM7W6C6_9BACT</name>
<evidence type="ECO:0000256" key="2">
    <source>
        <dbReference type="ARBA" id="ARBA00022448"/>
    </source>
</evidence>
<dbReference type="InterPro" id="IPR017871">
    <property type="entry name" value="ABC_transporter-like_CS"/>
</dbReference>